<gene>
    <name evidence="1" type="ORF">CR513_59750</name>
</gene>
<feature type="non-terminal residue" evidence="1">
    <location>
        <position position="1"/>
    </location>
</feature>
<name>A0A371E7G6_MUCPR</name>
<dbReference type="EMBL" id="QJKJ01015774">
    <property type="protein sequence ID" value="RDX61970.1"/>
    <property type="molecule type" value="Genomic_DNA"/>
</dbReference>
<protein>
    <submittedName>
        <fullName evidence="1">Uncharacterized protein</fullName>
    </submittedName>
</protein>
<accession>A0A371E7G6</accession>
<organism evidence="1 2">
    <name type="scientific">Mucuna pruriens</name>
    <name type="common">Velvet bean</name>
    <name type="synonym">Dolichos pruriens</name>
    <dbReference type="NCBI Taxonomy" id="157652"/>
    <lineage>
        <taxon>Eukaryota</taxon>
        <taxon>Viridiplantae</taxon>
        <taxon>Streptophyta</taxon>
        <taxon>Embryophyta</taxon>
        <taxon>Tracheophyta</taxon>
        <taxon>Spermatophyta</taxon>
        <taxon>Magnoliopsida</taxon>
        <taxon>eudicotyledons</taxon>
        <taxon>Gunneridae</taxon>
        <taxon>Pentapetalae</taxon>
        <taxon>rosids</taxon>
        <taxon>fabids</taxon>
        <taxon>Fabales</taxon>
        <taxon>Fabaceae</taxon>
        <taxon>Papilionoideae</taxon>
        <taxon>50 kb inversion clade</taxon>
        <taxon>NPAAA clade</taxon>
        <taxon>indigoferoid/millettioid clade</taxon>
        <taxon>Phaseoleae</taxon>
        <taxon>Mucuna</taxon>
    </lineage>
</organism>
<dbReference type="OrthoDB" id="1305902at2759"/>
<evidence type="ECO:0000313" key="1">
    <source>
        <dbReference type="EMBL" id="RDX61970.1"/>
    </source>
</evidence>
<keyword evidence="2" id="KW-1185">Reference proteome</keyword>
<sequence>MIENYKGYLQSCPHQDLRKPITIEFFLKGLNDPSLVSLDFTASGSFKNKPNDEGISILETITSNYTQWGCSGGSFSRKIAQGKYKVSKVNMLMTKFDMLSHKIDKVEKRKSNVMNVQSLSCDLCGMKGHTALDCQTMMSDDQENVAATHNFYD</sequence>
<dbReference type="AlphaFoldDB" id="A0A371E7G6"/>
<dbReference type="Proteomes" id="UP000257109">
    <property type="component" value="Unassembled WGS sequence"/>
</dbReference>
<proteinExistence type="predicted"/>
<evidence type="ECO:0000313" key="2">
    <source>
        <dbReference type="Proteomes" id="UP000257109"/>
    </source>
</evidence>
<comment type="caution">
    <text evidence="1">The sequence shown here is derived from an EMBL/GenBank/DDBJ whole genome shotgun (WGS) entry which is preliminary data.</text>
</comment>
<reference evidence="1" key="1">
    <citation type="submission" date="2018-05" db="EMBL/GenBank/DDBJ databases">
        <title>Draft genome of Mucuna pruriens seed.</title>
        <authorList>
            <person name="Nnadi N.E."/>
            <person name="Vos R."/>
            <person name="Hasami M.H."/>
            <person name="Devisetty U.K."/>
            <person name="Aguiy J.C."/>
        </authorList>
    </citation>
    <scope>NUCLEOTIDE SEQUENCE [LARGE SCALE GENOMIC DNA]</scope>
    <source>
        <strain evidence="1">JCA_2017</strain>
    </source>
</reference>